<gene>
    <name evidence="2" type="ORF">A2803_03010</name>
</gene>
<keyword evidence="1" id="KW-0812">Transmembrane</keyword>
<dbReference type="AlphaFoldDB" id="A0A1F7Z0J2"/>
<dbReference type="EMBL" id="MGGP01000009">
    <property type="protein sequence ID" value="OGM33062.1"/>
    <property type="molecule type" value="Genomic_DNA"/>
</dbReference>
<keyword evidence="1" id="KW-0472">Membrane</keyword>
<keyword evidence="1" id="KW-1133">Transmembrane helix</keyword>
<protein>
    <recommendedName>
        <fullName evidence="4">Type II secretion system protein GspG C-terminal domain-containing protein</fullName>
    </recommendedName>
</protein>
<reference evidence="2 3" key="1">
    <citation type="journal article" date="2016" name="Nat. Commun.">
        <title>Thousands of microbial genomes shed light on interconnected biogeochemical processes in an aquifer system.</title>
        <authorList>
            <person name="Anantharaman K."/>
            <person name="Brown C.T."/>
            <person name="Hug L.A."/>
            <person name="Sharon I."/>
            <person name="Castelle C.J."/>
            <person name="Probst A.J."/>
            <person name="Thomas B.C."/>
            <person name="Singh A."/>
            <person name="Wilkins M.J."/>
            <person name="Karaoz U."/>
            <person name="Brodie E.L."/>
            <person name="Williams K.H."/>
            <person name="Hubbard S.S."/>
            <person name="Banfield J.F."/>
        </authorList>
    </citation>
    <scope>NUCLEOTIDE SEQUENCE [LARGE SCALE GENOMIC DNA]</scope>
</reference>
<proteinExistence type="predicted"/>
<organism evidence="2 3">
    <name type="scientific">Candidatus Woesebacteria bacterium RIFCSPHIGHO2_01_FULL_44_21</name>
    <dbReference type="NCBI Taxonomy" id="1802503"/>
    <lineage>
        <taxon>Bacteria</taxon>
        <taxon>Candidatus Woeseibacteriota</taxon>
    </lineage>
</organism>
<evidence type="ECO:0000256" key="1">
    <source>
        <dbReference type="SAM" id="Phobius"/>
    </source>
</evidence>
<comment type="caution">
    <text evidence="2">The sequence shown here is derived from an EMBL/GenBank/DDBJ whole genome shotgun (WGS) entry which is preliminary data.</text>
</comment>
<evidence type="ECO:0000313" key="2">
    <source>
        <dbReference type="EMBL" id="OGM33062.1"/>
    </source>
</evidence>
<name>A0A1F7Z0J2_9BACT</name>
<feature type="transmembrane region" description="Helical" evidence="1">
    <location>
        <begin position="7"/>
        <end position="25"/>
    </location>
</feature>
<evidence type="ECO:0000313" key="3">
    <source>
        <dbReference type="Proteomes" id="UP000178870"/>
    </source>
</evidence>
<dbReference type="Proteomes" id="UP000178870">
    <property type="component" value="Unassembled WGS sequence"/>
</dbReference>
<evidence type="ECO:0008006" key="4">
    <source>
        <dbReference type="Google" id="ProtNLM"/>
    </source>
</evidence>
<sequence length="136" mass="15192">MRNFRNLIVGLAILVPVFYLGILVYNPPEREAIARDKVRKDGVNLLARSLDAYFKKDGVYPQALSALEFVPPNLEIFTYKISEDGKNIIVYAEAESLASRQYCLQGTASILYSSDENRTAIICDDSPTPGPQDFVD</sequence>
<accession>A0A1F7Z0J2</accession>